<feature type="non-terminal residue" evidence="9">
    <location>
        <position position="1"/>
    </location>
</feature>
<keyword evidence="6" id="KW-1133">Transmembrane helix</keyword>
<dbReference type="InterPro" id="IPR036465">
    <property type="entry name" value="vWFA_dom_sf"/>
</dbReference>
<dbReference type="SUPFAM" id="SSF53300">
    <property type="entry name" value="vWA-like"/>
    <property type="match status" value="1"/>
</dbReference>
<evidence type="ECO:0000256" key="3">
    <source>
        <dbReference type="ARBA" id="ARBA00022692"/>
    </source>
</evidence>
<evidence type="ECO:0000313" key="10">
    <source>
        <dbReference type="Proteomes" id="UP001311232"/>
    </source>
</evidence>
<accession>A0AAV9RM83</accession>
<dbReference type="EMBL" id="JAHHUM010001680">
    <property type="protein sequence ID" value="KAK5610078.1"/>
    <property type="molecule type" value="Genomic_DNA"/>
</dbReference>
<dbReference type="Gene3D" id="3.40.50.410">
    <property type="entry name" value="von Willebrand factor, type A domain"/>
    <property type="match status" value="1"/>
</dbReference>
<dbReference type="FunFam" id="3.40.50.410:FF:000024">
    <property type="entry name" value="Anthrax toxin receptor"/>
    <property type="match status" value="1"/>
</dbReference>
<comment type="caution">
    <text evidence="9">The sequence shown here is derived from an EMBL/GenBank/DDBJ whole genome shotgun (WGS) entry which is preliminary data.</text>
</comment>
<keyword evidence="4" id="KW-0479">Metal-binding</keyword>
<evidence type="ECO:0000256" key="5">
    <source>
        <dbReference type="ARBA" id="ARBA00022729"/>
    </source>
</evidence>
<sequence>PMLRMSFITFSSRASTIMKLTENRVKIQKGLNALRKEKPGGDTLMALGLQSANDQIRKENFGTASVIIALTDGDLQKQQLIDAQQQAEEARHLGAIVYCVGVKDFNETQLATIADTIEHVFPVLGGFHALRGVINSQLTLQAAGFCGEGLEGSQEVRAEVEPVHCSQGYLWAGHLVPCGDSL</sequence>
<dbReference type="GO" id="GO:0009986">
    <property type="term" value="C:cell surface"/>
    <property type="evidence" value="ECO:0007669"/>
    <property type="project" value="TreeGrafter"/>
</dbReference>
<dbReference type="Pfam" id="PF00092">
    <property type="entry name" value="VWA"/>
    <property type="match status" value="1"/>
</dbReference>
<keyword evidence="5" id="KW-0732">Signal</keyword>
<dbReference type="GO" id="GO:0005886">
    <property type="term" value="C:plasma membrane"/>
    <property type="evidence" value="ECO:0007669"/>
    <property type="project" value="TreeGrafter"/>
</dbReference>
<dbReference type="Proteomes" id="UP001311232">
    <property type="component" value="Unassembled WGS sequence"/>
</dbReference>
<evidence type="ECO:0000313" key="9">
    <source>
        <dbReference type="EMBL" id="KAK5610078.1"/>
    </source>
</evidence>
<proteinExistence type="inferred from homology"/>
<evidence type="ECO:0000256" key="1">
    <source>
        <dbReference type="ARBA" id="ARBA00004479"/>
    </source>
</evidence>
<evidence type="ECO:0000256" key="6">
    <source>
        <dbReference type="ARBA" id="ARBA00022989"/>
    </source>
</evidence>
<keyword evidence="10" id="KW-1185">Reference proteome</keyword>
<reference evidence="9 10" key="1">
    <citation type="submission" date="2021-06" db="EMBL/GenBank/DDBJ databases">
        <authorList>
            <person name="Palmer J.M."/>
        </authorList>
    </citation>
    <scope>NUCLEOTIDE SEQUENCE [LARGE SCALE GENOMIC DNA]</scope>
    <source>
        <strain evidence="9 10">MEX-2019</strain>
        <tissue evidence="9">Muscle</tissue>
    </source>
</reference>
<gene>
    <name evidence="9" type="ORF">CRENBAI_012472</name>
</gene>
<name>A0AAV9RM83_9TELE</name>
<feature type="domain" description="VWFA" evidence="8">
    <location>
        <begin position="1"/>
        <end position="138"/>
    </location>
</feature>
<keyword evidence="3" id="KW-0812">Transmembrane</keyword>
<comment type="similarity">
    <text evidence="2">Belongs to the ATR family.</text>
</comment>
<dbReference type="PANTHER" id="PTHR16059">
    <property type="entry name" value="ANTHRAX TOXIN RECEPTOR"/>
    <property type="match status" value="1"/>
</dbReference>
<dbReference type="InterPro" id="IPR002035">
    <property type="entry name" value="VWF_A"/>
</dbReference>
<dbReference type="AlphaFoldDB" id="A0AAV9RM83"/>
<dbReference type="GO" id="GO:0046872">
    <property type="term" value="F:metal ion binding"/>
    <property type="evidence" value="ECO:0007669"/>
    <property type="project" value="UniProtKB-KW"/>
</dbReference>
<evidence type="ECO:0000259" key="8">
    <source>
        <dbReference type="PROSITE" id="PS50234"/>
    </source>
</evidence>
<evidence type="ECO:0000256" key="7">
    <source>
        <dbReference type="ARBA" id="ARBA00023136"/>
    </source>
</evidence>
<organism evidence="9 10">
    <name type="scientific">Crenichthys baileyi</name>
    <name type="common">White River springfish</name>
    <dbReference type="NCBI Taxonomy" id="28760"/>
    <lineage>
        <taxon>Eukaryota</taxon>
        <taxon>Metazoa</taxon>
        <taxon>Chordata</taxon>
        <taxon>Craniata</taxon>
        <taxon>Vertebrata</taxon>
        <taxon>Euteleostomi</taxon>
        <taxon>Actinopterygii</taxon>
        <taxon>Neopterygii</taxon>
        <taxon>Teleostei</taxon>
        <taxon>Neoteleostei</taxon>
        <taxon>Acanthomorphata</taxon>
        <taxon>Ovalentaria</taxon>
        <taxon>Atherinomorphae</taxon>
        <taxon>Cyprinodontiformes</taxon>
        <taxon>Goodeidae</taxon>
        <taxon>Crenichthys</taxon>
    </lineage>
</organism>
<dbReference type="GO" id="GO:0004888">
    <property type="term" value="F:transmembrane signaling receptor activity"/>
    <property type="evidence" value="ECO:0007669"/>
    <property type="project" value="TreeGrafter"/>
</dbReference>
<dbReference type="PROSITE" id="PS50234">
    <property type="entry name" value="VWFA"/>
    <property type="match status" value="1"/>
</dbReference>
<dbReference type="PANTHER" id="PTHR16059:SF16">
    <property type="entry name" value="ANTHRAX TOXIN RECEPTOR-LIKE"/>
    <property type="match status" value="1"/>
</dbReference>
<evidence type="ECO:0000256" key="4">
    <source>
        <dbReference type="ARBA" id="ARBA00022723"/>
    </source>
</evidence>
<evidence type="ECO:0000256" key="2">
    <source>
        <dbReference type="ARBA" id="ARBA00008095"/>
    </source>
</evidence>
<protein>
    <recommendedName>
        <fullName evidence="8">VWFA domain-containing protein</fullName>
    </recommendedName>
</protein>
<comment type="subcellular location">
    <subcellularLocation>
        <location evidence="1">Membrane</location>
        <topology evidence="1">Single-pass type I membrane protein</topology>
    </subcellularLocation>
</comment>
<keyword evidence="7" id="KW-0472">Membrane</keyword>